<dbReference type="EMBL" id="CABQ01000019">
    <property type="protein sequence ID" value="CBI06771.1"/>
    <property type="molecule type" value="Genomic_DNA"/>
</dbReference>
<reference evidence="1" key="1">
    <citation type="submission" date="2009-10" db="EMBL/GenBank/DDBJ databases">
        <title>Diversity of trophic interactions inside an arsenic-rich microbial ecosystem.</title>
        <authorList>
            <person name="Bertin P.N."/>
            <person name="Heinrich-Salmeron A."/>
            <person name="Pelletier E."/>
            <person name="Goulhen-Chollet F."/>
            <person name="Arsene-Ploetze F."/>
            <person name="Gallien S."/>
            <person name="Calteau A."/>
            <person name="Vallenet D."/>
            <person name="Casiot C."/>
            <person name="Chane-Woon-Ming B."/>
            <person name="Giloteaux L."/>
            <person name="Barakat M."/>
            <person name="Bonnefoy V."/>
            <person name="Bruneel O."/>
            <person name="Chandler M."/>
            <person name="Cleiss J."/>
            <person name="Duran R."/>
            <person name="Elbaz-Poulichet F."/>
            <person name="Fonknechten N."/>
            <person name="Lauga B."/>
            <person name="Mornico D."/>
            <person name="Ortet P."/>
            <person name="Schaeffer C."/>
            <person name="Siguier P."/>
            <person name="Alexander Thil Smith A."/>
            <person name="Van Dorsselaer A."/>
            <person name="Weissenbach J."/>
            <person name="Medigue C."/>
            <person name="Le Paslier D."/>
        </authorList>
    </citation>
    <scope>NUCLEOTIDE SEQUENCE</scope>
</reference>
<dbReference type="AlphaFoldDB" id="E6QHQ7"/>
<gene>
    <name evidence="1" type="ORF">CARN6_0041</name>
</gene>
<protein>
    <submittedName>
        <fullName evidence="1">Uncharacterized protein</fullName>
    </submittedName>
</protein>
<organism evidence="1">
    <name type="scientific">mine drainage metagenome</name>
    <dbReference type="NCBI Taxonomy" id="410659"/>
    <lineage>
        <taxon>unclassified sequences</taxon>
        <taxon>metagenomes</taxon>
        <taxon>ecological metagenomes</taxon>
    </lineage>
</organism>
<evidence type="ECO:0000313" key="1">
    <source>
        <dbReference type="EMBL" id="CBI06771.1"/>
    </source>
</evidence>
<comment type="caution">
    <text evidence="1">The sequence shown here is derived from an EMBL/GenBank/DDBJ whole genome shotgun (WGS) entry which is preliminary data.</text>
</comment>
<name>E6QHQ7_9ZZZZ</name>
<sequence>MLMQRFRNLTAERNSGIEIPTFTSVEAIRRMDQAIQAMNRRRFLTGIEAEHRSLARAIPSGTSFAGMSILPSDNVCYESTDTLTSVYNGSASAAAALGPFLTQGSGTTAYSFQTALKGSSSLQLACAGGAPSA</sequence>
<proteinExistence type="predicted"/>
<accession>E6QHQ7</accession>